<dbReference type="Pfam" id="PF08714">
    <property type="entry name" value="Fae"/>
    <property type="match status" value="1"/>
</dbReference>
<evidence type="ECO:0000256" key="1">
    <source>
        <dbReference type="ARBA" id="ARBA00023239"/>
    </source>
</evidence>
<dbReference type="GO" id="GO:0016840">
    <property type="term" value="F:carbon-nitrogen lyase activity"/>
    <property type="evidence" value="ECO:0007669"/>
    <property type="project" value="InterPro"/>
</dbReference>
<comment type="similarity">
    <text evidence="4">Belongs to the formaldehyde-activating enzyme family.</text>
</comment>
<dbReference type="Proteomes" id="UP000198535">
    <property type="component" value="Unassembled WGS sequence"/>
</dbReference>
<name>A0A1I4TPI3_9EURY</name>
<sequence>MTKIVNSLIGEALVGEGPEVAHIDLVIGRKGSAVETAFMNSLAMPRQGHSPLLAVLEPNVTPKPATLLVNKVTMKNAAQASLMFGPAQASIAKAVMDSVEEGVIPKEEAEDLLIIVSVFIEWDAEDKDKIYEFNYEATKLAIKRAVDGTPTVDDALAKKDSAAHPFA</sequence>
<dbReference type="STRING" id="487685.SAMN04488696_2374"/>
<dbReference type="OrthoDB" id="68182at2157"/>
<dbReference type="FunFam" id="3.30.230.60:FF:000001">
    <property type="entry name" value="5,6,7,8-tetrahydromethanopterin hydro-lyase"/>
    <property type="match status" value="1"/>
</dbReference>
<dbReference type="InterPro" id="IPR020568">
    <property type="entry name" value="Ribosomal_Su5_D2-typ_SF"/>
</dbReference>
<dbReference type="SUPFAM" id="SSF54211">
    <property type="entry name" value="Ribosomal protein S5 domain 2-like"/>
    <property type="match status" value="1"/>
</dbReference>
<dbReference type="EMBL" id="FOUJ01000005">
    <property type="protein sequence ID" value="SFM78511.1"/>
    <property type="molecule type" value="Genomic_DNA"/>
</dbReference>
<comment type="catalytic activity">
    <reaction evidence="2">
        <text>5,6,7,8-tetrahydromethanopterin + formaldehyde = 5,10-methylenetetrahydromethanopterin + H2O</text>
        <dbReference type="Rhea" id="RHEA:24678"/>
        <dbReference type="ChEBI" id="CHEBI:15377"/>
        <dbReference type="ChEBI" id="CHEBI:16842"/>
        <dbReference type="ChEBI" id="CHEBI:57818"/>
        <dbReference type="ChEBI" id="CHEBI:58103"/>
        <dbReference type="EC" id="4.2.1.147"/>
    </reaction>
</comment>
<evidence type="ECO:0000313" key="9">
    <source>
        <dbReference type="Proteomes" id="UP000198535"/>
    </source>
</evidence>
<evidence type="ECO:0000256" key="2">
    <source>
        <dbReference type="ARBA" id="ARBA00052457"/>
    </source>
</evidence>
<protein>
    <recommendedName>
        <fullName evidence="6">5,6,7,8-tetrahydromethanopterin hydro-lyase</fullName>
        <ecNumber evidence="5">4.2.1.147</ecNumber>
    </recommendedName>
</protein>
<proteinExistence type="inferred from homology"/>
<keyword evidence="1" id="KW-0456">Lyase</keyword>
<dbReference type="GO" id="GO:0016051">
    <property type="term" value="P:carbohydrate biosynthetic process"/>
    <property type="evidence" value="ECO:0007669"/>
    <property type="project" value="InterPro"/>
</dbReference>
<accession>A0A1I4TPI3</accession>
<dbReference type="AlphaFoldDB" id="A0A1I4TPI3"/>
<dbReference type="InterPro" id="IPR014826">
    <property type="entry name" value="HCHO-activating_enzyme"/>
</dbReference>
<evidence type="ECO:0000256" key="5">
    <source>
        <dbReference type="ARBA" id="ARBA00067042"/>
    </source>
</evidence>
<reference evidence="9" key="1">
    <citation type="submission" date="2016-10" db="EMBL/GenBank/DDBJ databases">
        <authorList>
            <person name="Varghese N."/>
            <person name="Submissions S."/>
        </authorList>
    </citation>
    <scope>NUCLEOTIDE SEQUENCE [LARGE SCALE GENOMIC DNA]</scope>
    <source>
        <strain evidence="9">Mob M</strain>
    </source>
</reference>
<gene>
    <name evidence="8" type="ORF">SAMN04488696_2374</name>
</gene>
<organism evidence="8 9">
    <name type="scientific">Methanolobus profundi</name>
    <dbReference type="NCBI Taxonomy" id="487685"/>
    <lineage>
        <taxon>Archaea</taxon>
        <taxon>Methanobacteriati</taxon>
        <taxon>Methanobacteriota</taxon>
        <taxon>Stenosarchaea group</taxon>
        <taxon>Methanomicrobia</taxon>
        <taxon>Methanosarcinales</taxon>
        <taxon>Methanosarcinaceae</taxon>
        <taxon>Methanolobus</taxon>
    </lineage>
</organism>
<keyword evidence="9" id="KW-1185">Reference proteome</keyword>
<dbReference type="InterPro" id="IPR037075">
    <property type="entry name" value="HCHO-activating_enzyme_sf"/>
</dbReference>
<dbReference type="RefSeq" id="WP_091937181.1">
    <property type="nucleotide sequence ID" value="NZ_FOUJ01000005.1"/>
</dbReference>
<dbReference type="Gene3D" id="3.30.230.60">
    <property type="entry name" value="Formaldehyde-activating enzyme"/>
    <property type="match status" value="1"/>
</dbReference>
<evidence type="ECO:0000256" key="6">
    <source>
        <dbReference type="ARBA" id="ARBA00072885"/>
    </source>
</evidence>
<feature type="domain" description="Formaldehyde-activating enzyme" evidence="7">
    <location>
        <begin position="9"/>
        <end position="166"/>
    </location>
</feature>
<evidence type="ECO:0000256" key="4">
    <source>
        <dbReference type="ARBA" id="ARBA00061519"/>
    </source>
</evidence>
<evidence type="ECO:0000259" key="7">
    <source>
        <dbReference type="Pfam" id="PF08714"/>
    </source>
</evidence>
<comment type="function">
    <text evidence="3">Catalyzes the condensation of formaldehyde with tetrahydromethanopterin (H(4)MPT) to 5,10-methylenetetrahydromethanopterin.</text>
</comment>
<dbReference type="EC" id="4.2.1.147" evidence="5"/>
<dbReference type="NCBIfam" id="TIGR03126">
    <property type="entry name" value="one_C_fae"/>
    <property type="match status" value="1"/>
</dbReference>
<evidence type="ECO:0000256" key="3">
    <source>
        <dbReference type="ARBA" id="ARBA00056998"/>
    </source>
</evidence>
<evidence type="ECO:0000313" key="8">
    <source>
        <dbReference type="EMBL" id="SFM78511.1"/>
    </source>
</evidence>